<keyword evidence="4" id="KW-0997">Cell inner membrane</keyword>
<evidence type="ECO:0000256" key="5">
    <source>
        <dbReference type="ARBA" id="ARBA00022692"/>
    </source>
</evidence>
<evidence type="ECO:0008006" key="12">
    <source>
        <dbReference type="Google" id="ProtNLM"/>
    </source>
</evidence>
<keyword evidence="11" id="KW-1185">Reference proteome</keyword>
<feature type="transmembrane region" description="Helical" evidence="9">
    <location>
        <begin position="95"/>
        <end position="123"/>
    </location>
</feature>
<keyword evidence="3" id="KW-1003">Cell membrane</keyword>
<dbReference type="InterPro" id="IPR006507">
    <property type="entry name" value="UPF0283"/>
</dbReference>
<dbReference type="PANTHER" id="PTHR39342">
    <property type="entry name" value="UPF0283 MEMBRANE PROTEIN YCJF"/>
    <property type="match status" value="1"/>
</dbReference>
<evidence type="ECO:0000313" key="10">
    <source>
        <dbReference type="EMBL" id="QDV39072.1"/>
    </source>
</evidence>
<feature type="region of interest" description="Disordered" evidence="8">
    <location>
        <begin position="1"/>
        <end position="57"/>
    </location>
</feature>
<evidence type="ECO:0000256" key="2">
    <source>
        <dbReference type="ARBA" id="ARBA00008255"/>
    </source>
</evidence>
<keyword evidence="6 9" id="KW-1133">Transmembrane helix</keyword>
<evidence type="ECO:0000256" key="8">
    <source>
        <dbReference type="SAM" id="MobiDB-lite"/>
    </source>
</evidence>
<dbReference type="AlphaFoldDB" id="A0A518HDZ0"/>
<comment type="similarity">
    <text evidence="2">Belongs to the UPF0283 family.</text>
</comment>
<organism evidence="10 11">
    <name type="scientific">Tautonia plasticadhaerens</name>
    <dbReference type="NCBI Taxonomy" id="2527974"/>
    <lineage>
        <taxon>Bacteria</taxon>
        <taxon>Pseudomonadati</taxon>
        <taxon>Planctomycetota</taxon>
        <taxon>Planctomycetia</taxon>
        <taxon>Isosphaerales</taxon>
        <taxon>Isosphaeraceae</taxon>
        <taxon>Tautonia</taxon>
    </lineage>
</organism>
<dbReference type="PANTHER" id="PTHR39342:SF1">
    <property type="entry name" value="UPF0283 MEMBRANE PROTEIN YCJF"/>
    <property type="match status" value="1"/>
</dbReference>
<dbReference type="GO" id="GO:0005886">
    <property type="term" value="C:plasma membrane"/>
    <property type="evidence" value="ECO:0007669"/>
    <property type="project" value="UniProtKB-SubCell"/>
</dbReference>
<proteinExistence type="inferred from homology"/>
<gene>
    <name evidence="10" type="ORF">ElP_70350</name>
</gene>
<dbReference type="InterPro" id="IPR021147">
    <property type="entry name" value="DUF697"/>
</dbReference>
<protein>
    <recommendedName>
        <fullName evidence="12">DUF697 domain-containing protein</fullName>
    </recommendedName>
</protein>
<accession>A0A518HDZ0</accession>
<comment type="subcellular location">
    <subcellularLocation>
        <location evidence="1">Cell inner membrane</location>
        <topology evidence="1">Multi-pass membrane protein</topology>
    </subcellularLocation>
</comment>
<dbReference type="EMBL" id="CP036426">
    <property type="protein sequence ID" value="QDV39072.1"/>
    <property type="molecule type" value="Genomic_DNA"/>
</dbReference>
<feature type="compositionally biased region" description="Low complexity" evidence="8">
    <location>
        <begin position="32"/>
        <end position="41"/>
    </location>
</feature>
<evidence type="ECO:0000256" key="1">
    <source>
        <dbReference type="ARBA" id="ARBA00004429"/>
    </source>
</evidence>
<reference evidence="10 11" key="1">
    <citation type="submission" date="2019-02" db="EMBL/GenBank/DDBJ databases">
        <title>Deep-cultivation of Planctomycetes and their phenomic and genomic characterization uncovers novel biology.</title>
        <authorList>
            <person name="Wiegand S."/>
            <person name="Jogler M."/>
            <person name="Boedeker C."/>
            <person name="Pinto D."/>
            <person name="Vollmers J."/>
            <person name="Rivas-Marin E."/>
            <person name="Kohn T."/>
            <person name="Peeters S.H."/>
            <person name="Heuer A."/>
            <person name="Rast P."/>
            <person name="Oberbeckmann S."/>
            <person name="Bunk B."/>
            <person name="Jeske O."/>
            <person name="Meyerdierks A."/>
            <person name="Storesund J.E."/>
            <person name="Kallscheuer N."/>
            <person name="Luecker S."/>
            <person name="Lage O.M."/>
            <person name="Pohl T."/>
            <person name="Merkel B.J."/>
            <person name="Hornburger P."/>
            <person name="Mueller R.-W."/>
            <person name="Bruemmer F."/>
            <person name="Labrenz M."/>
            <person name="Spormann A.M."/>
            <person name="Op den Camp H."/>
            <person name="Overmann J."/>
            <person name="Amann R."/>
            <person name="Jetten M.S.M."/>
            <person name="Mascher T."/>
            <person name="Medema M.H."/>
            <person name="Devos D.P."/>
            <person name="Kaster A.-K."/>
            <person name="Ovreas L."/>
            <person name="Rohde M."/>
            <person name="Galperin M.Y."/>
            <person name="Jogler C."/>
        </authorList>
    </citation>
    <scope>NUCLEOTIDE SEQUENCE [LARGE SCALE GENOMIC DNA]</scope>
    <source>
        <strain evidence="10 11">ElP</strain>
    </source>
</reference>
<evidence type="ECO:0000256" key="4">
    <source>
        <dbReference type="ARBA" id="ARBA00022519"/>
    </source>
</evidence>
<sequence>MSNPPGYGPSSGIPGGDDDGPVPPAPGPGRPEGPATEPGPARRSRPVDSGIPAPAIDEAILGPPRAFVEDPIPDLDLTEQDEPGRSTLIDRGTAGFLLLLMTAVVLLFVAAQASLFLTTLAAWPPVVRAIGYATAAVLAAMFAVSIVGLAWRYATLPVSPGLRLDRADDLGRRRAVQAQARRNTALAKRRLVEFLDLYPTDPRHLRFLASISGEEAARQLLERRDRLRSLDHATDADWVLDFEDQFLTPLDASADALVTRHAVSVGWKTAIVPTGFLDALIVVANAYHLVGALCRLYHLRADSWSTLKITAHIFANTFVAGRLEELTDAAADQAFDQMHDLIGGQVARTVLSRFSSGITQGTVNALLVRRFGRSAVRALRPIRR</sequence>
<feature type="compositionally biased region" description="Low complexity" evidence="8">
    <location>
        <begin position="1"/>
        <end position="12"/>
    </location>
</feature>
<feature type="transmembrane region" description="Helical" evidence="9">
    <location>
        <begin position="129"/>
        <end position="154"/>
    </location>
</feature>
<dbReference type="Proteomes" id="UP000317835">
    <property type="component" value="Chromosome"/>
</dbReference>
<evidence type="ECO:0000256" key="7">
    <source>
        <dbReference type="ARBA" id="ARBA00023136"/>
    </source>
</evidence>
<evidence type="ECO:0000256" key="3">
    <source>
        <dbReference type="ARBA" id="ARBA00022475"/>
    </source>
</evidence>
<dbReference type="KEGG" id="tpla:ElP_70350"/>
<evidence type="ECO:0000256" key="9">
    <source>
        <dbReference type="SAM" id="Phobius"/>
    </source>
</evidence>
<keyword evidence="7 9" id="KW-0472">Membrane</keyword>
<feature type="compositionally biased region" description="Pro residues" evidence="8">
    <location>
        <begin position="21"/>
        <end position="31"/>
    </location>
</feature>
<keyword evidence="5 9" id="KW-0812">Transmembrane</keyword>
<dbReference type="Pfam" id="PF05128">
    <property type="entry name" value="DUF697"/>
    <property type="match status" value="1"/>
</dbReference>
<dbReference type="RefSeq" id="WP_145278075.1">
    <property type="nucleotide sequence ID" value="NZ_CP036426.1"/>
</dbReference>
<dbReference type="OrthoDB" id="9825589at2"/>
<evidence type="ECO:0000313" key="11">
    <source>
        <dbReference type="Proteomes" id="UP000317835"/>
    </source>
</evidence>
<name>A0A518HDZ0_9BACT</name>
<evidence type="ECO:0000256" key="6">
    <source>
        <dbReference type="ARBA" id="ARBA00022989"/>
    </source>
</evidence>